<comment type="similarity">
    <text evidence="1 3">Belongs to the UPP synthase family.</text>
</comment>
<dbReference type="EMBL" id="HBGJ01046589">
    <property type="protein sequence ID" value="CAD9270871.1"/>
    <property type="molecule type" value="Transcribed_RNA"/>
</dbReference>
<keyword evidence="3" id="KW-0812">Transmembrane</keyword>
<dbReference type="InterPro" id="IPR018520">
    <property type="entry name" value="UPP_synth-like_CS"/>
</dbReference>
<name>A0A7S1XZM2_9STRA</name>
<proteinExistence type="inferred from homology"/>
<dbReference type="PANTHER" id="PTHR10291">
    <property type="entry name" value="DEHYDRODOLICHYL DIPHOSPHATE SYNTHASE FAMILY MEMBER"/>
    <property type="match status" value="1"/>
</dbReference>
<keyword evidence="3" id="KW-1133">Transmembrane helix</keyword>
<keyword evidence="2 3" id="KW-0808">Transferase</keyword>
<dbReference type="AlphaFoldDB" id="A0A7S1XZM2"/>
<gene>
    <name evidence="5" type="ORF">PPAR1163_LOCUS29310</name>
</gene>
<organism evidence="5">
    <name type="scientific">Phaeomonas parva</name>
    <dbReference type="NCBI Taxonomy" id="124430"/>
    <lineage>
        <taxon>Eukaryota</taxon>
        <taxon>Sar</taxon>
        <taxon>Stramenopiles</taxon>
        <taxon>Ochrophyta</taxon>
        <taxon>Pinguiophyceae</taxon>
        <taxon>Pinguiochrysidales</taxon>
        <taxon>Pinguiochrysidaceae</taxon>
        <taxon>Phaeomonas</taxon>
    </lineage>
</organism>
<keyword evidence="3" id="KW-0472">Membrane</keyword>
<evidence type="ECO:0000256" key="3">
    <source>
        <dbReference type="RuleBase" id="RU363018"/>
    </source>
</evidence>
<dbReference type="PROSITE" id="PS01066">
    <property type="entry name" value="UPP_SYNTHASE"/>
    <property type="match status" value="1"/>
</dbReference>
<feature type="region of interest" description="Disordered" evidence="4">
    <location>
        <begin position="90"/>
        <end position="147"/>
    </location>
</feature>
<dbReference type="CDD" id="cd00475">
    <property type="entry name" value="Cis_IPPS"/>
    <property type="match status" value="1"/>
</dbReference>
<feature type="compositionally biased region" description="Polar residues" evidence="4">
    <location>
        <begin position="114"/>
        <end position="125"/>
    </location>
</feature>
<dbReference type="EC" id="2.5.1.-" evidence="3"/>
<feature type="transmembrane region" description="Helical" evidence="3">
    <location>
        <begin position="32"/>
        <end position="57"/>
    </location>
</feature>
<sequence>MAALDAALPLGAAEAPAWDADGAVLAGAFAQLYVVACYTSLGLGCAVCAWAALAGLLGDSKARGLPLPALHSWLKRFALAVLMVHPNPAPRAAAGAKPRPSPNTKPKPNPTPNADNGNATPSLRLSPSGGGNGKKRRRRRRAEAQPLGPAVKVRHLAVIMDGNRRWGKREHGDGIRGHAAGGEALGRFIEACIAEGLEVLTVYAFSTENWNRSPAEVAALMNVLCEHAEEMRRGAVERGLRVRVCATQPQRLPSIVRQRLRRLEEDTRDGTNFTVNVCVSYGGRDEIALAARRIACKVEAGELRPEDVDEDLFAQHLTTAATPDPELLLRTSGEHRLSNFMLYQCAYSELVFIDKLWP</sequence>
<evidence type="ECO:0000313" key="5">
    <source>
        <dbReference type="EMBL" id="CAD9270871.1"/>
    </source>
</evidence>
<dbReference type="PANTHER" id="PTHR10291:SF43">
    <property type="entry name" value="DEHYDRODOLICHYL DIPHOSPHATE SYNTHASE COMPLEX SUBUNIT DHDDS"/>
    <property type="match status" value="1"/>
</dbReference>
<evidence type="ECO:0000256" key="4">
    <source>
        <dbReference type="SAM" id="MobiDB-lite"/>
    </source>
</evidence>
<evidence type="ECO:0000256" key="2">
    <source>
        <dbReference type="ARBA" id="ARBA00022679"/>
    </source>
</evidence>
<reference evidence="5" key="1">
    <citation type="submission" date="2021-01" db="EMBL/GenBank/DDBJ databases">
        <authorList>
            <person name="Corre E."/>
            <person name="Pelletier E."/>
            <person name="Niang G."/>
            <person name="Scheremetjew M."/>
            <person name="Finn R."/>
            <person name="Kale V."/>
            <person name="Holt S."/>
            <person name="Cochrane G."/>
            <person name="Meng A."/>
            <person name="Brown T."/>
            <person name="Cohen L."/>
        </authorList>
    </citation>
    <scope>NUCLEOTIDE SEQUENCE</scope>
    <source>
        <strain evidence="5">CCMP2877</strain>
    </source>
</reference>
<dbReference type="Gene3D" id="3.40.1180.10">
    <property type="entry name" value="Decaprenyl diphosphate synthase-like"/>
    <property type="match status" value="1"/>
</dbReference>
<feature type="compositionally biased region" description="Pro residues" evidence="4">
    <location>
        <begin position="99"/>
        <end position="111"/>
    </location>
</feature>
<dbReference type="GO" id="GO:0005783">
    <property type="term" value="C:endoplasmic reticulum"/>
    <property type="evidence" value="ECO:0007669"/>
    <property type="project" value="TreeGrafter"/>
</dbReference>
<dbReference type="GO" id="GO:0016094">
    <property type="term" value="P:polyprenol biosynthetic process"/>
    <property type="evidence" value="ECO:0007669"/>
    <property type="project" value="TreeGrafter"/>
</dbReference>
<dbReference type="InterPro" id="IPR001441">
    <property type="entry name" value="UPP_synth-like"/>
</dbReference>
<dbReference type="NCBIfam" id="TIGR00055">
    <property type="entry name" value="uppS"/>
    <property type="match status" value="1"/>
</dbReference>
<dbReference type="GO" id="GO:0045547">
    <property type="term" value="F:ditrans,polycis-polyprenyl diphosphate synthase [(2E,6E)-farnesyl diphosphate specific] activity"/>
    <property type="evidence" value="ECO:0007669"/>
    <property type="project" value="TreeGrafter"/>
</dbReference>
<dbReference type="SUPFAM" id="SSF64005">
    <property type="entry name" value="Undecaprenyl diphosphate synthase"/>
    <property type="match status" value="1"/>
</dbReference>
<dbReference type="InterPro" id="IPR036424">
    <property type="entry name" value="UPP_synth-like_sf"/>
</dbReference>
<protein>
    <recommendedName>
        <fullName evidence="3">Alkyl transferase</fullName>
        <ecNumber evidence="3">2.5.1.-</ecNumber>
    </recommendedName>
</protein>
<dbReference type="Pfam" id="PF01255">
    <property type="entry name" value="Prenyltransf"/>
    <property type="match status" value="1"/>
</dbReference>
<evidence type="ECO:0000256" key="1">
    <source>
        <dbReference type="ARBA" id="ARBA00005432"/>
    </source>
</evidence>
<dbReference type="HAMAP" id="MF_01139">
    <property type="entry name" value="ISPT"/>
    <property type="match status" value="1"/>
</dbReference>
<accession>A0A7S1XZM2</accession>